<accession>A0A6I6SMD7</accession>
<dbReference type="InterPro" id="IPR041685">
    <property type="entry name" value="AAA_GajA/Old/RecF-like"/>
</dbReference>
<dbReference type="InterPro" id="IPR034139">
    <property type="entry name" value="TOPRIM_OLD"/>
</dbReference>
<dbReference type="Pfam" id="PF13175">
    <property type="entry name" value="AAA_15"/>
    <property type="match status" value="2"/>
</dbReference>
<proteinExistence type="predicted"/>
<dbReference type="EMBL" id="CP035042">
    <property type="protein sequence ID" value="QHC49010.1"/>
    <property type="molecule type" value="Genomic_DNA"/>
</dbReference>
<feature type="domain" description="OLD protein-like TOPRIM" evidence="2">
    <location>
        <begin position="386"/>
        <end position="448"/>
    </location>
</feature>
<keyword evidence="3" id="KW-0255">Endonuclease</keyword>
<organism evidence="3 4">
    <name type="scientific">Billgrantia tianxiuensis</name>
    <dbReference type="NCBI Taxonomy" id="2497861"/>
    <lineage>
        <taxon>Bacteria</taxon>
        <taxon>Pseudomonadati</taxon>
        <taxon>Pseudomonadota</taxon>
        <taxon>Gammaproteobacteria</taxon>
        <taxon>Oceanospirillales</taxon>
        <taxon>Halomonadaceae</taxon>
        <taxon>Billgrantia</taxon>
    </lineage>
</organism>
<dbReference type="AlphaFoldDB" id="A0A6I6SMD7"/>
<dbReference type="InterPro" id="IPR027417">
    <property type="entry name" value="P-loop_NTPase"/>
</dbReference>
<dbReference type="Proteomes" id="UP000464013">
    <property type="component" value="Chromosome"/>
</dbReference>
<evidence type="ECO:0000259" key="1">
    <source>
        <dbReference type="Pfam" id="PF13175"/>
    </source>
</evidence>
<dbReference type="Pfam" id="PF20469">
    <property type="entry name" value="OLD-like_TOPRIM"/>
    <property type="match status" value="1"/>
</dbReference>
<evidence type="ECO:0000259" key="2">
    <source>
        <dbReference type="Pfam" id="PF20469"/>
    </source>
</evidence>
<dbReference type="OrthoDB" id="3322489at2"/>
<keyword evidence="3" id="KW-0378">Hydrolase</keyword>
<dbReference type="CDD" id="cd00267">
    <property type="entry name" value="ABC_ATPase"/>
    <property type="match status" value="1"/>
</dbReference>
<reference evidence="3 4" key="1">
    <citation type="submission" date="2019-01" db="EMBL/GenBank/DDBJ databases">
        <title>Complete genome of a denitifying bacterium Halomons sp. BC-M4-5.</title>
        <authorList>
            <person name="Wang L."/>
            <person name="Shao Z."/>
        </authorList>
    </citation>
    <scope>NUCLEOTIDE SEQUENCE [LARGE SCALE GENOMIC DNA]</scope>
    <source>
        <strain evidence="3 4">BC-M4-5</strain>
    </source>
</reference>
<name>A0A6I6SMD7_9GAMM</name>
<sequence>MKLAALLISNFKGIKDEVKILIDNIVVLVGPNNSCKSTILDAYEAYVSMGSALSLDHFHGRNTSTPVIITGIFNDITQEDIDTLGQEWHLLNDPEFGNCAKFQIRWETPDESGIKYSFSNKTNDWKKGGAGGWNTLLQSRLPTPIRLNPNDGYDALEKVVKDLASKNAARKLKDDKSKVAGIVAEIEKLAKEVDRELSNSIGQLSNKIETELNKLFHGTTVTFETGVGKFKAEEAIKDGSKFFVKTSNHPSSLEHQGTGLKRAFLWSAVNALCSEGMYKKGTKVIQEETPKVLLIDEPEINLHPSVIKAARKAIYALADMEGWQVICTTHSPIFIDLTQDHTTLIKVSNSQQGVYYFQTDKAHFSPDERDNLKMLNRCCPTVHEFFFYSNAILVEGDTEYLAYQYIIEQNGLEGVYCVINCRGKANIPTFIKIFNQFNANAIAIHDLDTKLRKDGVPNAMWTINLNIRTLADATDGRVQTVAHNPDFEGFYLNESPSKDKPYNLFTHLTSPDFLTNEKYNKLRESLSSIINGTHKGLYTTHAELDAMALPASARE</sequence>
<dbReference type="InterPro" id="IPR051396">
    <property type="entry name" value="Bact_Antivir_Def_Nuclease"/>
</dbReference>
<feature type="domain" description="Endonuclease GajA/Old nuclease/RecF-like AAA" evidence="1">
    <location>
        <begin position="1"/>
        <end position="101"/>
    </location>
</feature>
<dbReference type="KEGG" id="htx:EKK97_04455"/>
<keyword evidence="3" id="KW-0540">Nuclease</keyword>
<gene>
    <name evidence="3" type="ORF">EKK97_04455</name>
</gene>
<evidence type="ECO:0000313" key="4">
    <source>
        <dbReference type="Proteomes" id="UP000464013"/>
    </source>
</evidence>
<protein>
    <submittedName>
        <fullName evidence="3">ATP-dependent endonuclease</fullName>
    </submittedName>
</protein>
<evidence type="ECO:0000313" key="3">
    <source>
        <dbReference type="EMBL" id="QHC49010.1"/>
    </source>
</evidence>
<dbReference type="RefSeq" id="WP_159549564.1">
    <property type="nucleotide sequence ID" value="NZ_CP035042.1"/>
</dbReference>
<feature type="domain" description="Endonuclease GajA/Old nuclease/RecF-like AAA" evidence="1">
    <location>
        <begin position="169"/>
        <end position="335"/>
    </location>
</feature>
<keyword evidence="4" id="KW-1185">Reference proteome</keyword>
<dbReference type="PANTHER" id="PTHR43581:SF4">
    <property type="entry name" value="ATP_GTP PHOSPHATASE"/>
    <property type="match status" value="1"/>
</dbReference>
<dbReference type="PANTHER" id="PTHR43581">
    <property type="entry name" value="ATP/GTP PHOSPHATASE"/>
    <property type="match status" value="1"/>
</dbReference>
<dbReference type="SUPFAM" id="SSF52540">
    <property type="entry name" value="P-loop containing nucleoside triphosphate hydrolases"/>
    <property type="match status" value="1"/>
</dbReference>
<dbReference type="CDD" id="cd01026">
    <property type="entry name" value="TOPRIM_OLD"/>
    <property type="match status" value="1"/>
</dbReference>
<dbReference type="Gene3D" id="3.40.50.300">
    <property type="entry name" value="P-loop containing nucleotide triphosphate hydrolases"/>
    <property type="match status" value="1"/>
</dbReference>
<dbReference type="GO" id="GO:0004519">
    <property type="term" value="F:endonuclease activity"/>
    <property type="evidence" value="ECO:0007669"/>
    <property type="project" value="UniProtKB-KW"/>
</dbReference>